<keyword evidence="4" id="KW-1185">Reference proteome</keyword>
<evidence type="ECO:0000259" key="2">
    <source>
        <dbReference type="Pfam" id="PF06985"/>
    </source>
</evidence>
<name>A0A177DJ28_ALTAL</name>
<accession>A0A177DJ28</accession>
<dbReference type="Pfam" id="PF06985">
    <property type="entry name" value="HET"/>
    <property type="match status" value="1"/>
</dbReference>
<dbReference type="PANTHER" id="PTHR33112">
    <property type="entry name" value="DOMAIN PROTEIN, PUTATIVE-RELATED"/>
    <property type="match status" value="1"/>
</dbReference>
<proteinExistence type="predicted"/>
<gene>
    <name evidence="3" type="ORF">CC77DRAFT_135520</name>
</gene>
<evidence type="ECO:0000313" key="4">
    <source>
        <dbReference type="Proteomes" id="UP000077248"/>
    </source>
</evidence>
<dbReference type="STRING" id="5599.A0A177DJ28"/>
<evidence type="ECO:0000256" key="1">
    <source>
        <dbReference type="SAM" id="MobiDB-lite"/>
    </source>
</evidence>
<dbReference type="AlphaFoldDB" id="A0A177DJ28"/>
<dbReference type="GeneID" id="29115800"/>
<dbReference type="RefSeq" id="XP_018385126.1">
    <property type="nucleotide sequence ID" value="XM_018530206.1"/>
</dbReference>
<feature type="domain" description="Heterokaryon incompatibility" evidence="2">
    <location>
        <begin position="208"/>
        <end position="355"/>
    </location>
</feature>
<protein>
    <submittedName>
        <fullName evidence="3">HET-domain-containing protein</fullName>
    </submittedName>
</protein>
<feature type="region of interest" description="Disordered" evidence="1">
    <location>
        <begin position="20"/>
        <end position="44"/>
    </location>
</feature>
<sequence length="656" mass="74397">MTFGLWRSIATYIKPLASEPIGPSDTTADLDSATDSETEDEGHEPCYLFSEEPGRWMVDTTITKLRRGVAAACQKCSIVLDAITTYSSERLCMDSITEVSVLVGSWSILLDNDERERIHLELFRLEGQELHTLLDLSSSKIDIPTRTLLSGDTSSDQALQTLHNWIETCVEHHEICAGRKVNQLPKRVLEIDGEHVYLREHLKTLTMYACLSHCWGPSGPALKLDKTTSGDFMDGILIGRLPKTFADAVRLCSRLGFRFIWIDACCIMQDDEDDWKEAAATMAIIYERVNLTIAGTWAENSDCGLFTLERERYKARKLEDHELYIQESGAPFPHPSNSTNLDDFPLLNRAWVYQERLLSSRMVHFGKDQMYWQCPTRFISESGMTYKDIYQWSNNPSFNLFEVIGDPVDRWHKLVNMYSGLDLTYASDRLPAVAAIVEREMRLRPDDVYIAGMWKSSLLSDLAWVPGASCTPRAWCLRMRSPTWAWPSSQVQVLWLSGTLEPCLRLVDLSYTCIGPAHVGEVANASISLEGHLYTIRLTRHVERRTAVLEPCMEIVTRSISDVRLCDWSTHMDFDWSAGDRPVMVGDTFDVLPINLLSGSASYVGLILKEVTDGVFERIGTIEIEAVCQSEMTTLQKTWRICEFVEALPIRQVKII</sequence>
<dbReference type="VEuPathDB" id="FungiDB:CC77DRAFT_135520"/>
<dbReference type="InterPro" id="IPR010730">
    <property type="entry name" value="HET"/>
</dbReference>
<organism evidence="3 4">
    <name type="scientific">Alternaria alternata</name>
    <name type="common">Alternaria rot fungus</name>
    <name type="synonym">Torula alternata</name>
    <dbReference type="NCBI Taxonomy" id="5599"/>
    <lineage>
        <taxon>Eukaryota</taxon>
        <taxon>Fungi</taxon>
        <taxon>Dikarya</taxon>
        <taxon>Ascomycota</taxon>
        <taxon>Pezizomycotina</taxon>
        <taxon>Dothideomycetes</taxon>
        <taxon>Pleosporomycetidae</taxon>
        <taxon>Pleosporales</taxon>
        <taxon>Pleosporineae</taxon>
        <taxon>Pleosporaceae</taxon>
        <taxon>Alternaria</taxon>
        <taxon>Alternaria sect. Alternaria</taxon>
        <taxon>Alternaria alternata complex</taxon>
    </lineage>
</organism>
<dbReference type="OMA" id="VETICFR"/>
<feature type="compositionally biased region" description="Acidic residues" evidence="1">
    <location>
        <begin position="32"/>
        <end position="42"/>
    </location>
</feature>
<dbReference type="KEGG" id="aalt:CC77DRAFT_135520"/>
<reference evidence="3 4" key="1">
    <citation type="submission" date="2016-05" db="EMBL/GenBank/DDBJ databases">
        <title>Comparative analysis of secretome profiles of manganese(II)-oxidizing ascomycete fungi.</title>
        <authorList>
            <consortium name="DOE Joint Genome Institute"/>
            <person name="Zeiner C.A."/>
            <person name="Purvine S.O."/>
            <person name="Zink E.M."/>
            <person name="Wu S."/>
            <person name="Pasa-Tolic L."/>
            <person name="Chaput D.L."/>
            <person name="Haridas S."/>
            <person name="Grigoriev I.V."/>
            <person name="Santelli C.M."/>
            <person name="Hansel C.M."/>
        </authorList>
    </citation>
    <scope>NUCLEOTIDE SEQUENCE [LARGE SCALE GENOMIC DNA]</scope>
    <source>
        <strain evidence="3 4">SRC1lrK2f</strain>
    </source>
</reference>
<dbReference type="EMBL" id="KV441480">
    <property type="protein sequence ID" value="OAG19705.1"/>
    <property type="molecule type" value="Genomic_DNA"/>
</dbReference>
<dbReference type="Proteomes" id="UP000077248">
    <property type="component" value="Unassembled WGS sequence"/>
</dbReference>
<evidence type="ECO:0000313" key="3">
    <source>
        <dbReference type="EMBL" id="OAG19705.1"/>
    </source>
</evidence>
<dbReference type="PANTHER" id="PTHR33112:SF13">
    <property type="entry name" value="HETEROKARYON INCOMPATIBILITY DOMAIN-CONTAINING PROTEIN"/>
    <property type="match status" value="1"/>
</dbReference>